<proteinExistence type="predicted"/>
<keyword evidence="2" id="KW-1185">Reference proteome</keyword>
<evidence type="ECO:0000313" key="1">
    <source>
        <dbReference type="EMBL" id="MPR36712.1"/>
    </source>
</evidence>
<organism evidence="1 2">
    <name type="scientific">Salmonirosea aquatica</name>
    <dbReference type="NCBI Taxonomy" id="2654236"/>
    <lineage>
        <taxon>Bacteria</taxon>
        <taxon>Pseudomonadati</taxon>
        <taxon>Bacteroidota</taxon>
        <taxon>Cytophagia</taxon>
        <taxon>Cytophagales</taxon>
        <taxon>Spirosomataceae</taxon>
        <taxon>Salmonirosea</taxon>
    </lineage>
</organism>
<sequence>MLHKLYLPCLLLAAAALSGCEDHRLEPTLPLSVTTLATGLVAPIGVETAPIGRIFVSESGTGNIDSRILLIKPDGQKHPVVKGMNWAISAKASANRCERQQIVANPSGLATA</sequence>
<dbReference type="PROSITE" id="PS51257">
    <property type="entry name" value="PROKAR_LIPOPROTEIN"/>
    <property type="match status" value="1"/>
</dbReference>
<dbReference type="Proteomes" id="UP000479293">
    <property type="component" value="Unassembled WGS sequence"/>
</dbReference>
<evidence type="ECO:0000313" key="2">
    <source>
        <dbReference type="Proteomes" id="UP000479293"/>
    </source>
</evidence>
<comment type="caution">
    <text evidence="1">The sequence shown here is derived from an EMBL/GenBank/DDBJ whole genome shotgun (WGS) entry which is preliminary data.</text>
</comment>
<gene>
    <name evidence="1" type="ORF">GBK04_26110</name>
</gene>
<dbReference type="EMBL" id="WHLY01000002">
    <property type="protein sequence ID" value="MPR36712.1"/>
    <property type="molecule type" value="Genomic_DNA"/>
</dbReference>
<dbReference type="AlphaFoldDB" id="A0A7C9FTF4"/>
<name>A0A7C9FTF4_9BACT</name>
<dbReference type="RefSeq" id="WP_152764864.1">
    <property type="nucleotide sequence ID" value="NZ_WHLY01000002.1"/>
</dbReference>
<reference evidence="1 2" key="1">
    <citation type="submission" date="2019-10" db="EMBL/GenBank/DDBJ databases">
        <title>Draft Genome Sequence of Cytophagaceae sp. SJW1-29.</title>
        <authorList>
            <person name="Choi A."/>
        </authorList>
    </citation>
    <scope>NUCLEOTIDE SEQUENCE [LARGE SCALE GENOMIC DNA]</scope>
    <source>
        <strain evidence="1 2">SJW1-29</strain>
    </source>
</reference>
<accession>A0A7C9FTF4</accession>
<protein>
    <submittedName>
        <fullName evidence="1">Uncharacterized protein</fullName>
    </submittedName>
</protein>